<dbReference type="InterPro" id="IPR018608">
    <property type="entry name" value="Gti1/Pac2"/>
</dbReference>
<evidence type="ECO:0000313" key="1">
    <source>
        <dbReference type="EMBL" id="ORD97716.1"/>
    </source>
</evidence>
<evidence type="ECO:0000313" key="2">
    <source>
        <dbReference type="Proteomes" id="UP000192356"/>
    </source>
</evidence>
<dbReference type="Proteomes" id="UP000192356">
    <property type="component" value="Unassembled WGS sequence"/>
</dbReference>
<dbReference type="PANTHER" id="PTHR28027:SF2">
    <property type="entry name" value="TRANSCRIPTIONAL REGULATOR MIT1"/>
    <property type="match status" value="1"/>
</dbReference>
<name>A0A1X0QD53_9MICR</name>
<proteinExistence type="predicted"/>
<dbReference type="GO" id="GO:0003677">
    <property type="term" value="F:DNA binding"/>
    <property type="evidence" value="ECO:0007669"/>
    <property type="project" value="TreeGrafter"/>
</dbReference>
<sequence>MIKLHGYISTKEEAVLVFEAVKLGYLTPVTNRFTPKEKDSITHGDILCFVESPKGMKRWTDGKSWSPSKISGEFLLYTEVPRFFSKSAIQKRKRLLGYSCREGEKEISADPCVLNKKCINFIIDGCTYHLINYYRPVLSNNSLLSSPFFRSLYKALQRYKKVFNKEFVLNLPTDSNEREEFLLKNYQILRPENNMFTQLHNIKESEDIAIEGLIKLFNHKN</sequence>
<keyword evidence="2" id="KW-1185">Reference proteome</keyword>
<organism evidence="1 2">
    <name type="scientific">Hepatospora eriocheir</name>
    <dbReference type="NCBI Taxonomy" id="1081669"/>
    <lineage>
        <taxon>Eukaryota</taxon>
        <taxon>Fungi</taxon>
        <taxon>Fungi incertae sedis</taxon>
        <taxon>Microsporidia</taxon>
        <taxon>Hepatosporidae</taxon>
        <taxon>Hepatospora</taxon>
    </lineage>
</organism>
<dbReference type="AlphaFoldDB" id="A0A1X0QD53"/>
<protein>
    <submittedName>
        <fullName evidence="1">PAC2</fullName>
    </submittedName>
</protein>
<comment type="caution">
    <text evidence="1">The sequence shown here is derived from an EMBL/GenBank/DDBJ whole genome shotgun (WGS) entry which is preliminary data.</text>
</comment>
<dbReference type="OrthoDB" id="5572844at2759"/>
<dbReference type="VEuPathDB" id="MicrosporidiaDB:HERIO_416"/>
<gene>
    <name evidence="1" type="primary">PAC2</name>
    <name evidence="1" type="ORF">HERIO_416</name>
</gene>
<accession>A0A1X0QD53</accession>
<dbReference type="Pfam" id="PF09729">
    <property type="entry name" value="Gti1_Pac2"/>
    <property type="match status" value="1"/>
</dbReference>
<dbReference type="EMBL" id="LVKB01000012">
    <property type="protein sequence ID" value="ORD97716.1"/>
    <property type="molecule type" value="Genomic_DNA"/>
</dbReference>
<reference evidence="1 2" key="1">
    <citation type="journal article" date="2017" name="Environ. Microbiol.">
        <title>Decay of the glycolytic pathway and adaptation to intranuclear parasitism within Enterocytozoonidae microsporidia.</title>
        <authorList>
            <person name="Wiredu Boakye D."/>
            <person name="Jaroenlak P."/>
            <person name="Prachumwat A."/>
            <person name="Williams T.A."/>
            <person name="Bateman K.S."/>
            <person name="Itsathitphaisarn O."/>
            <person name="Sritunyalucksana K."/>
            <person name="Paszkiewicz K.H."/>
            <person name="Moore K.A."/>
            <person name="Stentiford G.D."/>
            <person name="Williams B.A."/>
        </authorList>
    </citation>
    <scope>NUCLEOTIDE SEQUENCE [LARGE SCALE GENOMIC DNA]</scope>
    <source>
        <strain evidence="1 2">GB1</strain>
    </source>
</reference>
<dbReference type="PANTHER" id="PTHR28027">
    <property type="entry name" value="TRANSCRIPTIONAL REGULATOR MIT1"/>
    <property type="match status" value="1"/>
</dbReference>